<gene>
    <name evidence="2" type="ORF">ACPOL_1355</name>
</gene>
<dbReference type="EMBL" id="CP030840">
    <property type="protein sequence ID" value="AXC10703.1"/>
    <property type="molecule type" value="Genomic_DNA"/>
</dbReference>
<accession>A0A2Z5FUY7</accession>
<name>A0A2Z5FUY7_9BACT</name>
<evidence type="ECO:0000313" key="2">
    <source>
        <dbReference type="EMBL" id="AXC10703.1"/>
    </source>
</evidence>
<dbReference type="Proteomes" id="UP000253606">
    <property type="component" value="Chromosome"/>
</dbReference>
<dbReference type="KEGG" id="abas:ACPOL_1355"/>
<organism evidence="2 3">
    <name type="scientific">Acidisarcina polymorpha</name>
    <dbReference type="NCBI Taxonomy" id="2211140"/>
    <lineage>
        <taxon>Bacteria</taxon>
        <taxon>Pseudomonadati</taxon>
        <taxon>Acidobacteriota</taxon>
        <taxon>Terriglobia</taxon>
        <taxon>Terriglobales</taxon>
        <taxon>Acidobacteriaceae</taxon>
        <taxon>Acidisarcina</taxon>
    </lineage>
</organism>
<feature type="transmembrane region" description="Helical" evidence="1">
    <location>
        <begin position="20"/>
        <end position="38"/>
    </location>
</feature>
<dbReference type="AlphaFoldDB" id="A0A2Z5FUY7"/>
<sequence length="72" mass="7860">MMRAPNTVPMGFSPLQHSRVCIVFAIVLFSLAAGAYHWNEAAHLEIYLVLGLIFAVLGIAPLLMRALHGNSK</sequence>
<protein>
    <submittedName>
        <fullName evidence="2">Uncharacterized protein</fullName>
    </submittedName>
</protein>
<keyword evidence="1" id="KW-0812">Transmembrane</keyword>
<keyword evidence="1" id="KW-1133">Transmembrane helix</keyword>
<keyword evidence="1" id="KW-0472">Membrane</keyword>
<evidence type="ECO:0000256" key="1">
    <source>
        <dbReference type="SAM" id="Phobius"/>
    </source>
</evidence>
<feature type="transmembrane region" description="Helical" evidence="1">
    <location>
        <begin position="44"/>
        <end position="64"/>
    </location>
</feature>
<proteinExistence type="predicted"/>
<reference evidence="2 3" key="1">
    <citation type="journal article" date="2018" name="Front. Microbiol.">
        <title>Hydrolytic Capabilities as a Key to Environmental Success: Chitinolytic and Cellulolytic Acidobacteria From Acidic Sub-arctic Soils and Boreal Peatlands.</title>
        <authorList>
            <person name="Belova S.E."/>
            <person name="Ravin N.V."/>
            <person name="Pankratov T.A."/>
            <person name="Rakitin A.L."/>
            <person name="Ivanova A.A."/>
            <person name="Beletsky A.V."/>
            <person name="Mardanov A.V."/>
            <person name="Sinninghe Damste J.S."/>
            <person name="Dedysh S.N."/>
        </authorList>
    </citation>
    <scope>NUCLEOTIDE SEQUENCE [LARGE SCALE GENOMIC DNA]</scope>
    <source>
        <strain evidence="2 3">SBC82</strain>
    </source>
</reference>
<keyword evidence="3" id="KW-1185">Reference proteome</keyword>
<evidence type="ECO:0000313" key="3">
    <source>
        <dbReference type="Proteomes" id="UP000253606"/>
    </source>
</evidence>